<sequence>MARQARTSFPNHVHHLLVRGHNRELIAVDDDDRRLLMSHVVGAFKEHGVALHAFVLMPNHLHLLATPGSAEGIGRSMQSMGRRYVAAFNARHERTGTLWEGRYRAHMVGGDDHVLRCMRFIELNPNRVGLAPGLLDYTWSSLAHHLGATRDSSITEPPAYWRLGNTPFEREAAYRQYLEAGIGGQEALEILAALTSGRPWGNSAYLREVEKIAGHSLVARPRGRPRKSAD</sequence>
<feature type="domain" description="Transposase IS200-like" evidence="1">
    <location>
        <begin position="9"/>
        <end position="124"/>
    </location>
</feature>
<dbReference type="Pfam" id="PF01797">
    <property type="entry name" value="Y1_Tnp"/>
    <property type="match status" value="1"/>
</dbReference>
<protein>
    <submittedName>
        <fullName evidence="2">Transposase</fullName>
    </submittedName>
</protein>
<evidence type="ECO:0000259" key="1">
    <source>
        <dbReference type="SMART" id="SM01321"/>
    </source>
</evidence>
<proteinExistence type="predicted"/>
<dbReference type="Proteomes" id="UP001371218">
    <property type="component" value="Unassembled WGS sequence"/>
</dbReference>
<dbReference type="SUPFAM" id="SSF143422">
    <property type="entry name" value="Transposase IS200-like"/>
    <property type="match status" value="1"/>
</dbReference>
<name>A0ABU9BQE5_9BURK</name>
<accession>A0ABU9BQE5</accession>
<dbReference type="InterPro" id="IPR036515">
    <property type="entry name" value="Transposase_17_sf"/>
</dbReference>
<dbReference type="InterPro" id="IPR002686">
    <property type="entry name" value="Transposase_17"/>
</dbReference>
<evidence type="ECO:0000313" key="2">
    <source>
        <dbReference type="EMBL" id="MEK8032091.1"/>
    </source>
</evidence>
<keyword evidence="3" id="KW-1185">Reference proteome</keyword>
<dbReference type="SMART" id="SM01321">
    <property type="entry name" value="Y1_Tnp"/>
    <property type="match status" value="1"/>
</dbReference>
<dbReference type="Gene3D" id="3.30.70.1290">
    <property type="entry name" value="Transposase IS200-like"/>
    <property type="match status" value="1"/>
</dbReference>
<organism evidence="2 3">
    <name type="scientific">Ideonella lacteola</name>
    <dbReference type="NCBI Taxonomy" id="2984193"/>
    <lineage>
        <taxon>Bacteria</taxon>
        <taxon>Pseudomonadati</taxon>
        <taxon>Pseudomonadota</taxon>
        <taxon>Betaproteobacteria</taxon>
        <taxon>Burkholderiales</taxon>
        <taxon>Sphaerotilaceae</taxon>
        <taxon>Ideonella</taxon>
    </lineage>
</organism>
<gene>
    <name evidence="2" type="ORF">AACH06_14790</name>
</gene>
<dbReference type="PANTHER" id="PTHR34322">
    <property type="entry name" value="TRANSPOSASE, Y1_TNP DOMAIN-CONTAINING"/>
    <property type="match status" value="1"/>
</dbReference>
<evidence type="ECO:0000313" key="3">
    <source>
        <dbReference type="Proteomes" id="UP001371218"/>
    </source>
</evidence>
<dbReference type="EMBL" id="JBBUTG010000009">
    <property type="protein sequence ID" value="MEK8032091.1"/>
    <property type="molecule type" value="Genomic_DNA"/>
</dbReference>
<dbReference type="RefSeq" id="WP_341426506.1">
    <property type="nucleotide sequence ID" value="NZ_JBBUTG010000009.1"/>
</dbReference>
<dbReference type="PANTHER" id="PTHR34322:SF2">
    <property type="entry name" value="TRANSPOSASE IS200-LIKE DOMAIN-CONTAINING PROTEIN"/>
    <property type="match status" value="1"/>
</dbReference>
<reference evidence="2 3" key="1">
    <citation type="submission" date="2024-04" db="EMBL/GenBank/DDBJ databases">
        <title>Novel species of the genus Ideonella isolated from streams.</title>
        <authorList>
            <person name="Lu H."/>
        </authorList>
    </citation>
    <scope>NUCLEOTIDE SEQUENCE [LARGE SCALE GENOMIC DNA]</scope>
    <source>
        <strain evidence="2 3">DXS29W</strain>
    </source>
</reference>
<comment type="caution">
    <text evidence="2">The sequence shown here is derived from an EMBL/GenBank/DDBJ whole genome shotgun (WGS) entry which is preliminary data.</text>
</comment>